<dbReference type="Pfam" id="PF13358">
    <property type="entry name" value="DDE_3"/>
    <property type="match status" value="1"/>
</dbReference>
<dbReference type="EMBL" id="CADEBC010000555">
    <property type="protein sequence ID" value="CAB3252449.1"/>
    <property type="molecule type" value="Genomic_DNA"/>
</dbReference>
<feature type="domain" description="Tc1-like transposase DDE" evidence="1">
    <location>
        <begin position="190"/>
        <end position="313"/>
    </location>
</feature>
<comment type="caution">
    <text evidence="2">The sequence shown here is derived from an EMBL/GenBank/DDBJ whole genome shotgun (WGS) entry which is preliminary data.</text>
</comment>
<keyword evidence="3" id="KW-1185">Reference proteome</keyword>
<proteinExistence type="predicted"/>
<reference evidence="2 3" key="1">
    <citation type="submission" date="2020-04" db="EMBL/GenBank/DDBJ databases">
        <authorList>
            <person name="Wallbank WR R."/>
            <person name="Pardo Diaz C."/>
            <person name="Kozak K."/>
            <person name="Martin S."/>
            <person name="Jiggins C."/>
            <person name="Moest M."/>
            <person name="Warren A I."/>
            <person name="Byers J.R.P. K."/>
            <person name="Montejo-Kovacevich G."/>
            <person name="Yen C E."/>
        </authorList>
    </citation>
    <scope>NUCLEOTIDE SEQUENCE [LARGE SCALE GENOMIC DNA]</scope>
</reference>
<accession>A0A8S1B2I2</accession>
<organism evidence="2 3">
    <name type="scientific">Arctia plantaginis</name>
    <name type="common">Wood tiger moth</name>
    <name type="synonym">Phalaena plantaginis</name>
    <dbReference type="NCBI Taxonomy" id="874455"/>
    <lineage>
        <taxon>Eukaryota</taxon>
        <taxon>Metazoa</taxon>
        <taxon>Ecdysozoa</taxon>
        <taxon>Arthropoda</taxon>
        <taxon>Hexapoda</taxon>
        <taxon>Insecta</taxon>
        <taxon>Pterygota</taxon>
        <taxon>Neoptera</taxon>
        <taxon>Endopterygota</taxon>
        <taxon>Lepidoptera</taxon>
        <taxon>Glossata</taxon>
        <taxon>Ditrysia</taxon>
        <taxon>Noctuoidea</taxon>
        <taxon>Erebidae</taxon>
        <taxon>Arctiinae</taxon>
        <taxon>Arctia</taxon>
    </lineage>
</organism>
<dbReference type="Gene3D" id="3.30.420.10">
    <property type="entry name" value="Ribonuclease H-like superfamily/Ribonuclease H"/>
    <property type="match status" value="1"/>
</dbReference>
<dbReference type="InterPro" id="IPR036397">
    <property type="entry name" value="RNaseH_sf"/>
</dbReference>
<dbReference type="Proteomes" id="UP000494106">
    <property type="component" value="Unassembled WGS sequence"/>
</dbReference>
<dbReference type="PANTHER" id="PTHR33939">
    <property type="entry name" value="PROTEIN CBG22215"/>
    <property type="match status" value="1"/>
</dbReference>
<dbReference type="PANTHER" id="PTHR33939:SF1">
    <property type="entry name" value="DUF4371 DOMAIN-CONTAINING PROTEIN"/>
    <property type="match status" value="1"/>
</dbReference>
<name>A0A8S1B2I2_ARCPL</name>
<protein>
    <recommendedName>
        <fullName evidence="1">Tc1-like transposase DDE domain-containing protein</fullName>
    </recommendedName>
</protein>
<evidence type="ECO:0000259" key="1">
    <source>
        <dbReference type="Pfam" id="PF13358"/>
    </source>
</evidence>
<sequence length="378" mass="43454">MKIDPQKLQSVNFCRSRELAAAICGVSVRTVDKIKKECTKGEVSSSRESVYRPCTVTALDAFDKSVMKQIVSSFYCNGEYPSTAKILSRAVERIDGFQCSISSMRKILIELGYKYTQAPDGRKQLMERTDIVCARLQFLRKLKTLRDSEDTRPRIYLDDLVCHAGCAKYGFIPEARWVFRAVKSQNEDYHSEMNAKGFTHWFTKLLQSLEEPSVITMDNAPYHSQQINRAPTSANKKSEIQEWLREHGIELSDSELKPDLLQKVQRNRPEKIYELDQLALESGHEVIRLPPYHCQYNPIELVWAQAKNEVASKNTTFKIADVEVLLHEAISIVSQKNWEDCVKHAEKLQEEDLKKSHLAEEFVIHVDDDDSDDSDVEF</sequence>
<dbReference type="AlphaFoldDB" id="A0A8S1B2I2"/>
<gene>
    <name evidence="2" type="ORF">APLA_LOCUS13549</name>
</gene>
<dbReference type="InterPro" id="IPR038717">
    <property type="entry name" value="Tc1-like_DDE_dom"/>
</dbReference>
<evidence type="ECO:0000313" key="2">
    <source>
        <dbReference type="EMBL" id="CAB3252449.1"/>
    </source>
</evidence>
<dbReference type="OrthoDB" id="7460492at2759"/>
<dbReference type="GO" id="GO:0003676">
    <property type="term" value="F:nucleic acid binding"/>
    <property type="evidence" value="ECO:0007669"/>
    <property type="project" value="InterPro"/>
</dbReference>
<evidence type="ECO:0000313" key="3">
    <source>
        <dbReference type="Proteomes" id="UP000494106"/>
    </source>
</evidence>